<dbReference type="EMBL" id="MU273579">
    <property type="protein sequence ID" value="KAI0031461.1"/>
    <property type="molecule type" value="Genomic_DNA"/>
</dbReference>
<reference evidence="1" key="1">
    <citation type="submission" date="2021-02" db="EMBL/GenBank/DDBJ databases">
        <authorList>
            <consortium name="DOE Joint Genome Institute"/>
            <person name="Ahrendt S."/>
            <person name="Looney B.P."/>
            <person name="Miyauchi S."/>
            <person name="Morin E."/>
            <person name="Drula E."/>
            <person name="Courty P.E."/>
            <person name="Chicoki N."/>
            <person name="Fauchery L."/>
            <person name="Kohler A."/>
            <person name="Kuo A."/>
            <person name="Labutti K."/>
            <person name="Pangilinan J."/>
            <person name="Lipzen A."/>
            <person name="Riley R."/>
            <person name="Andreopoulos W."/>
            <person name="He G."/>
            <person name="Johnson J."/>
            <person name="Barry K.W."/>
            <person name="Grigoriev I.V."/>
            <person name="Nagy L."/>
            <person name="Hibbett D."/>
            <person name="Henrissat B."/>
            <person name="Matheny P.B."/>
            <person name="Labbe J."/>
            <person name="Martin F."/>
        </authorList>
    </citation>
    <scope>NUCLEOTIDE SEQUENCE</scope>
    <source>
        <strain evidence="1">EC-137</strain>
    </source>
</reference>
<reference evidence="1" key="2">
    <citation type="journal article" date="2022" name="New Phytol.">
        <title>Evolutionary transition to the ectomycorrhizal habit in the genomes of a hyperdiverse lineage of mushroom-forming fungi.</title>
        <authorList>
            <person name="Looney B."/>
            <person name="Miyauchi S."/>
            <person name="Morin E."/>
            <person name="Drula E."/>
            <person name="Courty P.E."/>
            <person name="Kohler A."/>
            <person name="Kuo A."/>
            <person name="LaButti K."/>
            <person name="Pangilinan J."/>
            <person name="Lipzen A."/>
            <person name="Riley R."/>
            <person name="Andreopoulos W."/>
            <person name="He G."/>
            <person name="Johnson J."/>
            <person name="Nolan M."/>
            <person name="Tritt A."/>
            <person name="Barry K.W."/>
            <person name="Grigoriev I.V."/>
            <person name="Nagy L.G."/>
            <person name="Hibbett D."/>
            <person name="Henrissat B."/>
            <person name="Matheny P.B."/>
            <person name="Labbe J."/>
            <person name="Martin F.M."/>
        </authorList>
    </citation>
    <scope>NUCLEOTIDE SEQUENCE</scope>
    <source>
        <strain evidence="1">EC-137</strain>
    </source>
</reference>
<dbReference type="Proteomes" id="UP000814128">
    <property type="component" value="Unassembled WGS sequence"/>
</dbReference>
<name>A0ACB8QJG1_9AGAM</name>
<keyword evidence="2" id="KW-1185">Reference proteome</keyword>
<gene>
    <name evidence="1" type="ORF">K488DRAFT_71379</name>
</gene>
<organism evidence="1 2">
    <name type="scientific">Vararia minispora EC-137</name>
    <dbReference type="NCBI Taxonomy" id="1314806"/>
    <lineage>
        <taxon>Eukaryota</taxon>
        <taxon>Fungi</taxon>
        <taxon>Dikarya</taxon>
        <taxon>Basidiomycota</taxon>
        <taxon>Agaricomycotina</taxon>
        <taxon>Agaricomycetes</taxon>
        <taxon>Russulales</taxon>
        <taxon>Lachnocladiaceae</taxon>
        <taxon>Vararia</taxon>
    </lineage>
</organism>
<proteinExistence type="predicted"/>
<comment type="caution">
    <text evidence="1">The sequence shown here is derived from an EMBL/GenBank/DDBJ whole genome shotgun (WGS) entry which is preliminary data.</text>
</comment>
<protein>
    <submittedName>
        <fullName evidence="1">Uncharacterized protein</fullName>
    </submittedName>
</protein>
<accession>A0ACB8QJG1</accession>
<evidence type="ECO:0000313" key="2">
    <source>
        <dbReference type="Proteomes" id="UP000814128"/>
    </source>
</evidence>
<sequence length="428" mass="48381">MDDFLDVCGLGSVTIPSLQSLSLHHNGACDQDYDVLSPEQLASWAPKVTRLSLRDIVLVDIRVPLTVSFNHLTSLDITCHVVEWLNAGEEYEGPDPISYQQFCSFFEALPRLSFLCLNDALPFMASPDDASWLLEDDPIPMPQTLTKLWLEADECKHSSFALYPRLQIPPTAKTVWEFDCRTDKEVRSDMPSRGQIFAAALSKYTARVVFLGNYRGGKEPEFEGGNGTWLWIWDSRCMSDYDATTICPPGDWISRVSVFTLDTIGWSHEDHMPLYHADMPDVVHFIITGVGLYNEVENWLSLFSRAPHVRRLDVVGFNSVEALLMALSDPRSGPPPLPALDTLLLGINRSPYKIYKEFHNSRYMEWAETSLNDDFKSLLNSVIERRRELGAPLRIVGLPKQANQWLADVGGLGVEIVFMESTAWRFCV</sequence>
<evidence type="ECO:0000313" key="1">
    <source>
        <dbReference type="EMBL" id="KAI0031461.1"/>
    </source>
</evidence>